<proteinExistence type="inferred from homology"/>
<dbReference type="PRINTS" id="PR00081">
    <property type="entry name" value="GDHRDH"/>
</dbReference>
<dbReference type="InterPro" id="IPR036291">
    <property type="entry name" value="NAD(P)-bd_dom_sf"/>
</dbReference>
<protein>
    <submittedName>
        <fullName evidence="2">SDR family NAD(P)-dependent oxidoreductase</fullName>
        <ecNumber evidence="2">1.1.1.-</ecNumber>
    </submittedName>
</protein>
<accession>A0ABW3AF03</accession>
<dbReference type="InterPro" id="IPR020904">
    <property type="entry name" value="Sc_DH/Rdtase_CS"/>
</dbReference>
<keyword evidence="3" id="KW-1185">Reference proteome</keyword>
<sequence length="268" mass="27056">MREHEGRSCLVIGGSSGIGRAACIALAAAGARVTVHGLDEGEAAAVAASIRDEGGSAIAVGGDVRDPDTSQRAVERSLAEFGALDSLVVSSGIQKYGDVIETTVDDWDHVFDVNVRGAFLAARAALPAIRAAESGTVVLVASVQGSASQPRVAAYSASKGALLALVRSMAIDEAAHGVRVNSVSPGSIDTPMLRSSARDAARAGGAEVERVLAHWGTAHALARVGAPDEVGEAIAFLAGPRSGFITGVDLKVDGGMMARLPGPIGDLS</sequence>
<dbReference type="PANTHER" id="PTHR43975:SF2">
    <property type="entry name" value="EG:BACR7A4.14 PROTEIN-RELATED"/>
    <property type="match status" value="1"/>
</dbReference>
<comment type="similarity">
    <text evidence="1">Belongs to the short-chain dehydrogenases/reductases (SDR) family.</text>
</comment>
<dbReference type="PROSITE" id="PS00061">
    <property type="entry name" value="ADH_SHORT"/>
    <property type="match status" value="1"/>
</dbReference>
<evidence type="ECO:0000313" key="3">
    <source>
        <dbReference type="Proteomes" id="UP001597055"/>
    </source>
</evidence>
<dbReference type="RefSeq" id="WP_204980575.1">
    <property type="nucleotide sequence ID" value="NZ_JBHTII010000001.1"/>
</dbReference>
<dbReference type="Pfam" id="PF13561">
    <property type="entry name" value="adh_short_C2"/>
    <property type="match status" value="1"/>
</dbReference>
<dbReference type="EMBL" id="JBHTII010000001">
    <property type="protein sequence ID" value="MFD0789520.1"/>
    <property type="molecule type" value="Genomic_DNA"/>
</dbReference>
<dbReference type="InterPro" id="IPR002347">
    <property type="entry name" value="SDR_fam"/>
</dbReference>
<name>A0ABW3AF03_9MICO</name>
<dbReference type="SUPFAM" id="SSF51735">
    <property type="entry name" value="NAD(P)-binding Rossmann-fold domains"/>
    <property type="match status" value="1"/>
</dbReference>
<dbReference type="CDD" id="cd05233">
    <property type="entry name" value="SDR_c"/>
    <property type="match status" value="1"/>
</dbReference>
<dbReference type="PRINTS" id="PR00080">
    <property type="entry name" value="SDRFAMILY"/>
</dbReference>
<dbReference type="EC" id="1.1.1.-" evidence="2"/>
<dbReference type="Gene3D" id="3.40.50.720">
    <property type="entry name" value="NAD(P)-binding Rossmann-like Domain"/>
    <property type="match status" value="1"/>
</dbReference>
<evidence type="ECO:0000313" key="2">
    <source>
        <dbReference type="EMBL" id="MFD0789520.1"/>
    </source>
</evidence>
<dbReference type="PANTHER" id="PTHR43975">
    <property type="entry name" value="ZGC:101858"/>
    <property type="match status" value="1"/>
</dbReference>
<organism evidence="2 3">
    <name type="scientific">Microbacterium insulae</name>
    <dbReference type="NCBI Taxonomy" id="483014"/>
    <lineage>
        <taxon>Bacteria</taxon>
        <taxon>Bacillati</taxon>
        <taxon>Actinomycetota</taxon>
        <taxon>Actinomycetes</taxon>
        <taxon>Micrococcales</taxon>
        <taxon>Microbacteriaceae</taxon>
        <taxon>Microbacterium</taxon>
    </lineage>
</organism>
<reference evidence="3" key="1">
    <citation type="journal article" date="2019" name="Int. J. Syst. Evol. Microbiol.">
        <title>The Global Catalogue of Microorganisms (GCM) 10K type strain sequencing project: providing services to taxonomists for standard genome sequencing and annotation.</title>
        <authorList>
            <consortium name="The Broad Institute Genomics Platform"/>
            <consortium name="The Broad Institute Genome Sequencing Center for Infectious Disease"/>
            <person name="Wu L."/>
            <person name="Ma J."/>
        </authorList>
    </citation>
    <scope>NUCLEOTIDE SEQUENCE [LARGE SCALE GENOMIC DNA]</scope>
    <source>
        <strain evidence="3">CCUG 54523</strain>
    </source>
</reference>
<keyword evidence="2" id="KW-0560">Oxidoreductase</keyword>
<dbReference type="Proteomes" id="UP001597055">
    <property type="component" value="Unassembled WGS sequence"/>
</dbReference>
<gene>
    <name evidence="2" type="ORF">ACFQ0P_03845</name>
</gene>
<dbReference type="GO" id="GO:0016491">
    <property type="term" value="F:oxidoreductase activity"/>
    <property type="evidence" value="ECO:0007669"/>
    <property type="project" value="UniProtKB-KW"/>
</dbReference>
<comment type="caution">
    <text evidence="2">The sequence shown here is derived from an EMBL/GenBank/DDBJ whole genome shotgun (WGS) entry which is preliminary data.</text>
</comment>
<evidence type="ECO:0000256" key="1">
    <source>
        <dbReference type="ARBA" id="ARBA00006484"/>
    </source>
</evidence>